<dbReference type="RefSeq" id="WP_143879645.1">
    <property type="nucleotide sequence ID" value="NZ_BAABLZ010000001.1"/>
</dbReference>
<keyword evidence="1" id="KW-0472">Membrane</keyword>
<evidence type="ECO:0000313" key="3">
    <source>
        <dbReference type="Proteomes" id="UP000315891"/>
    </source>
</evidence>
<dbReference type="NCBIfam" id="NF041043">
    <property type="entry name" value="BPSS1780_fam"/>
    <property type="match status" value="1"/>
</dbReference>
<reference evidence="2 3" key="1">
    <citation type="submission" date="2019-07" db="EMBL/GenBank/DDBJ databases">
        <title>Lysobacter weifangensis sp. nov., isolated from bensulfuron-methyl contaminated farmland soil.</title>
        <authorList>
            <person name="Zhao H."/>
        </authorList>
    </citation>
    <scope>NUCLEOTIDE SEQUENCE [LARGE SCALE GENOMIC DNA]</scope>
    <source>
        <strain evidence="2 3">CC-Bw-6</strain>
    </source>
</reference>
<keyword evidence="3" id="KW-1185">Reference proteome</keyword>
<name>A0A516V6I8_9GAMM</name>
<dbReference type="AlphaFoldDB" id="A0A516V6I8"/>
<feature type="transmembrane region" description="Helical" evidence="1">
    <location>
        <begin position="69"/>
        <end position="92"/>
    </location>
</feature>
<protein>
    <submittedName>
        <fullName evidence="2">DUF898 domain-containing protein</fullName>
    </submittedName>
</protein>
<dbReference type="InterPro" id="IPR047798">
    <property type="entry name" value="BPSS1780-like"/>
</dbReference>
<feature type="transmembrane region" description="Helical" evidence="1">
    <location>
        <begin position="258"/>
        <end position="283"/>
    </location>
</feature>
<dbReference type="Proteomes" id="UP000315891">
    <property type="component" value="Chromosome"/>
</dbReference>
<dbReference type="EMBL" id="CP041742">
    <property type="protein sequence ID" value="QDQ74135.1"/>
    <property type="molecule type" value="Genomic_DNA"/>
</dbReference>
<evidence type="ECO:0000256" key="1">
    <source>
        <dbReference type="SAM" id="Phobius"/>
    </source>
</evidence>
<feature type="transmembrane region" description="Helical" evidence="1">
    <location>
        <begin position="217"/>
        <end position="246"/>
    </location>
</feature>
<sequence>MEIRRLPIGQGIAWFRQAANLGASNPRAVFGAALLLIATLYAVMFVAMLPMIARLQHQEIGSIQSLLKWMVPFFLVVMWLTPVLIGGLMHVIRESESGRPARARDVYIAFRAGKAWRLASLGLVQIGFGILGGMLVTVLAGQNYWHDYMAAMQAAMSGSVPVMPEPQHPGLLLLTQLVFNYFSYAIMLLSIPLILFSGLSFGQAISASFRASLRNFFPYLFAGILFVLAMIVAVLMIMLAMVVAQVVGSFLHPAVGTALTLVLFFVFAAMVLVVLVGSAYLAWRDTFEAAVQAVGPADQLQA</sequence>
<keyword evidence="1" id="KW-0812">Transmembrane</keyword>
<dbReference type="OrthoDB" id="5946179at2"/>
<feature type="transmembrane region" description="Helical" evidence="1">
    <location>
        <begin position="28"/>
        <end position="49"/>
    </location>
</feature>
<feature type="transmembrane region" description="Helical" evidence="1">
    <location>
        <begin position="181"/>
        <end position="205"/>
    </location>
</feature>
<feature type="transmembrane region" description="Helical" evidence="1">
    <location>
        <begin position="118"/>
        <end position="140"/>
    </location>
</feature>
<keyword evidence="1" id="KW-1133">Transmembrane helix</keyword>
<organism evidence="2 3">
    <name type="scientific">Pseudoluteimonas lycopersici</name>
    <dbReference type="NCBI Taxonomy" id="1324796"/>
    <lineage>
        <taxon>Bacteria</taxon>
        <taxon>Pseudomonadati</taxon>
        <taxon>Pseudomonadota</taxon>
        <taxon>Gammaproteobacteria</taxon>
        <taxon>Lysobacterales</taxon>
        <taxon>Lysobacteraceae</taxon>
        <taxon>Pseudoluteimonas</taxon>
    </lineage>
</organism>
<evidence type="ECO:0000313" key="2">
    <source>
        <dbReference type="EMBL" id="QDQ74135.1"/>
    </source>
</evidence>
<gene>
    <name evidence="2" type="ORF">FNZ56_09705</name>
</gene>
<accession>A0A516V6I8</accession>
<proteinExistence type="predicted"/>